<dbReference type="KEGG" id="sfj:SAMEA4384070_1216"/>
<accession>A0A240BHJ1</accession>
<proteinExistence type="predicted"/>
<protein>
    <submittedName>
        <fullName evidence="1">Uncharacterized protein</fullName>
    </submittedName>
</protein>
<keyword evidence="2" id="KW-1185">Reference proteome</keyword>
<dbReference type="GeneID" id="75026389"/>
<dbReference type="AlphaFoldDB" id="A0A240BHJ1"/>
<dbReference type="InterPro" id="IPR054496">
    <property type="entry name" value="E217_GP41"/>
</dbReference>
<dbReference type="RefSeq" id="WP_095096166.1">
    <property type="nucleotide sequence ID" value="NZ_CAMIQD010000001.1"/>
</dbReference>
<reference evidence="1 2" key="1">
    <citation type="submission" date="2017-06" db="EMBL/GenBank/DDBJ databases">
        <authorList>
            <consortium name="Pathogen Informatics"/>
        </authorList>
    </citation>
    <scope>NUCLEOTIDE SEQUENCE [LARGE SCALE GENOMIC DNA]</scope>
    <source>
        <strain evidence="1 2">NCTC12148</strain>
    </source>
</reference>
<dbReference type="EMBL" id="LT906479">
    <property type="protein sequence ID" value="SNV95367.1"/>
    <property type="molecule type" value="Genomic_DNA"/>
</dbReference>
<dbReference type="OrthoDB" id="5690318at2"/>
<evidence type="ECO:0000313" key="2">
    <source>
        <dbReference type="Proteomes" id="UP000215134"/>
    </source>
</evidence>
<sequence length="282" mass="30891">MNTYSEKLITVEFKLYNQKEPVRLSDYRCALSMSNAGGRSQSQIDLSIFNVNQDLTQMIVGQGFSTPRITNAVVSVLAGAANEQTQIYQGTIYDAFVDYNQMPDVPLRIKSTSTYFYRVKPAAPNSYINGVDVAEVIKGLAKACNYTFVNHGVSVILKDMYLCGSAIEQIMDCVDAADIGCTIHNGVVEISRKGDFLSDVVTEISPETGLIGYPTVTNSGVLVNMVFSPKLRRLNRVNIKSGNKAANGLFTIRTMEHNISTKTPGGAWLTSMLVFPVGEQRS</sequence>
<dbReference type="Proteomes" id="UP000215134">
    <property type="component" value="Chromosome 1"/>
</dbReference>
<evidence type="ECO:0000313" key="1">
    <source>
        <dbReference type="EMBL" id="SNV95367.1"/>
    </source>
</evidence>
<gene>
    <name evidence="1" type="ORF">SAMEA4384070_01216</name>
</gene>
<name>A0A240BHJ1_SERFI</name>
<organism evidence="1 2">
    <name type="scientific">Serratia ficaria</name>
    <dbReference type="NCBI Taxonomy" id="61651"/>
    <lineage>
        <taxon>Bacteria</taxon>
        <taxon>Pseudomonadati</taxon>
        <taxon>Pseudomonadota</taxon>
        <taxon>Gammaproteobacteria</taxon>
        <taxon>Enterobacterales</taxon>
        <taxon>Yersiniaceae</taxon>
        <taxon>Serratia</taxon>
    </lineage>
</organism>
<dbReference type="Pfam" id="PF22759">
    <property type="entry name" value="E217_GP41"/>
    <property type="match status" value="1"/>
</dbReference>